<protein>
    <submittedName>
        <fullName evidence="2">Uncharacterized protein</fullName>
    </submittedName>
</protein>
<accession>A0A9X3RN55</accession>
<organism evidence="2 3">
    <name type="scientific">Corynebacterium yonathiae</name>
    <dbReference type="NCBI Taxonomy" id="2913504"/>
    <lineage>
        <taxon>Bacteria</taxon>
        <taxon>Bacillati</taxon>
        <taxon>Actinomycetota</taxon>
        <taxon>Actinomycetes</taxon>
        <taxon>Mycobacteriales</taxon>
        <taxon>Corynebacteriaceae</taxon>
        <taxon>Corynebacterium</taxon>
    </lineage>
</organism>
<evidence type="ECO:0000313" key="2">
    <source>
        <dbReference type="EMBL" id="MCZ9296962.1"/>
    </source>
</evidence>
<comment type="caution">
    <text evidence="2">The sequence shown here is derived from an EMBL/GenBank/DDBJ whole genome shotgun (WGS) entry which is preliminary data.</text>
</comment>
<feature type="transmembrane region" description="Helical" evidence="1">
    <location>
        <begin position="40"/>
        <end position="59"/>
    </location>
</feature>
<sequence length="168" mass="18551">MENKGGAKAKGTAAMGDSVHEALAFNEEVNRKSKRTTKTALHALLVTVIAGAYFVMTQWSEVIPAWVFLAFMVAMLGLLMWVGMYQGNVRPSYRQDPFKAPKPDKKFFGGQLLCLSPIFFRPFLEGHMVAAAVVFILWGIAAFWLLEAGVMDPATHPSEERARANGDE</sequence>
<keyword evidence="1" id="KW-0472">Membrane</keyword>
<proteinExistence type="predicted"/>
<evidence type="ECO:0000256" key="1">
    <source>
        <dbReference type="SAM" id="Phobius"/>
    </source>
</evidence>
<keyword evidence="1" id="KW-0812">Transmembrane</keyword>
<dbReference type="EMBL" id="JAKMUZ010000022">
    <property type="protein sequence ID" value="MCZ9296962.1"/>
    <property type="molecule type" value="Genomic_DNA"/>
</dbReference>
<reference evidence="2" key="1">
    <citation type="submission" date="2022-02" db="EMBL/GenBank/DDBJ databases">
        <title>Corynebacterium sp. from urogenital microbiome.</title>
        <authorList>
            <person name="Cappelli E.A."/>
            <person name="Ribeiro T.G."/>
            <person name="Peixe L."/>
        </authorList>
    </citation>
    <scope>NUCLEOTIDE SEQUENCE</scope>
    <source>
        <strain evidence="2">C21Ua_68</strain>
    </source>
</reference>
<evidence type="ECO:0000313" key="3">
    <source>
        <dbReference type="Proteomes" id="UP001146439"/>
    </source>
</evidence>
<feature type="transmembrane region" description="Helical" evidence="1">
    <location>
        <begin position="129"/>
        <end position="146"/>
    </location>
</feature>
<dbReference type="AlphaFoldDB" id="A0A9X3RN55"/>
<name>A0A9X3RN55_9CORY</name>
<feature type="transmembrane region" description="Helical" evidence="1">
    <location>
        <begin position="65"/>
        <end position="85"/>
    </location>
</feature>
<keyword evidence="1" id="KW-1133">Transmembrane helix</keyword>
<gene>
    <name evidence="2" type="ORF">L8V22_10445</name>
</gene>
<dbReference type="Proteomes" id="UP001146439">
    <property type="component" value="Unassembled WGS sequence"/>
</dbReference>
<dbReference type="RefSeq" id="WP_238800984.1">
    <property type="nucleotide sequence ID" value="NZ_JAKMUZ010000022.1"/>
</dbReference>